<dbReference type="AlphaFoldDB" id="A0A819U0J6"/>
<organism evidence="3 4">
    <name type="scientific">Adineta steineri</name>
    <dbReference type="NCBI Taxonomy" id="433720"/>
    <lineage>
        <taxon>Eukaryota</taxon>
        <taxon>Metazoa</taxon>
        <taxon>Spiralia</taxon>
        <taxon>Gnathifera</taxon>
        <taxon>Rotifera</taxon>
        <taxon>Eurotatoria</taxon>
        <taxon>Bdelloidea</taxon>
        <taxon>Adinetida</taxon>
        <taxon>Adinetidae</taxon>
        <taxon>Adineta</taxon>
    </lineage>
</organism>
<dbReference type="Gene3D" id="3.90.176.10">
    <property type="entry name" value="Toxin ADP-ribosyltransferase, Chain A, domain 1"/>
    <property type="match status" value="1"/>
</dbReference>
<dbReference type="OrthoDB" id="10055810at2759"/>
<dbReference type="EMBL" id="CAJNOE010000086">
    <property type="protein sequence ID" value="CAF0885839.1"/>
    <property type="molecule type" value="Genomic_DNA"/>
</dbReference>
<dbReference type="SUPFAM" id="SSF56399">
    <property type="entry name" value="ADP-ribosylation"/>
    <property type="match status" value="1"/>
</dbReference>
<sequence length="553" mass="64573">MAVTGTRPNQFSNESTIASMSLELNYEDITLIWLDENVNENIDCLDTKCHLNTIANYLKVFADPQKTIDFIRSAHNEHIFLIVSGSFGESIVPQIHDAQQLKVIYIFCLDKDKHAEWTNAYKKVSGVFADKHEMFHHLTDKIRAYEKNLPVMSIFERKDTNLAENSIRDYVTESSITLMWLEVFFYILLHFPIDKDLAIHEMVNECRLYYKNNSAGLKQIDEFEKNYCPDMAIYWYTHLYQQLKQRHTNYIQSLTLSNSNNIIHMVYRGQQLGKNEIEKLKNSVGNFICPTSFFSATDSFPVAQSFVEGSPNSECVIFQIDIPQSYYDNITRSLSYAQPFSKLDELSQFEHENEVIFAMGTLFRIESFEEYSKLLVYLKLQGDNDEVNEMYHICKERNNKKHDWQSRRSVDDRILLLTEQLPESCRSLVAFYIKDGMFADENNVTTDKTLSTYQKGFDLLIKCLPGYDYVLTIAMYLSIGSLYRNKGERILALQFGEKALHIAKTHPDILALQKSRLPHRSPSRYRYRFCGCFKDAAVIFRRSTRRWSQFSVI</sequence>
<accession>A0A819U0J6</accession>
<reference evidence="3" key="1">
    <citation type="submission" date="2021-02" db="EMBL/GenBank/DDBJ databases">
        <authorList>
            <person name="Nowell W R."/>
        </authorList>
    </citation>
    <scope>NUCLEOTIDE SEQUENCE</scope>
</reference>
<dbReference type="Proteomes" id="UP000663891">
    <property type="component" value="Unassembled WGS sequence"/>
</dbReference>
<evidence type="ECO:0000313" key="4">
    <source>
        <dbReference type="Proteomes" id="UP000663881"/>
    </source>
</evidence>
<dbReference type="EMBL" id="CAJOAY010004739">
    <property type="protein sequence ID" value="CAF4081685.1"/>
    <property type="molecule type" value="Genomic_DNA"/>
</dbReference>
<protein>
    <recommendedName>
        <fullName evidence="5">NAD(P)(+)--arginine ADP-ribosyltransferase</fullName>
    </recommendedName>
</protein>
<dbReference type="Proteomes" id="UP000663860">
    <property type="component" value="Unassembled WGS sequence"/>
</dbReference>
<gene>
    <name evidence="2" type="ORF">IZO911_LOCUS11445</name>
    <name evidence="3" type="ORF">OKA104_LOCUS34600</name>
    <name evidence="1" type="ORF">VCS650_LOCUS3641</name>
</gene>
<proteinExistence type="predicted"/>
<comment type="caution">
    <text evidence="3">The sequence shown here is derived from an EMBL/GenBank/DDBJ whole genome shotgun (WGS) entry which is preliminary data.</text>
</comment>
<evidence type="ECO:0008006" key="5">
    <source>
        <dbReference type="Google" id="ProtNLM"/>
    </source>
</evidence>
<dbReference type="Proteomes" id="UP000663881">
    <property type="component" value="Unassembled WGS sequence"/>
</dbReference>
<dbReference type="EMBL" id="CAJNON010000020">
    <property type="protein sequence ID" value="CAF0793896.1"/>
    <property type="molecule type" value="Genomic_DNA"/>
</dbReference>
<name>A0A819U0J6_9BILA</name>
<evidence type="ECO:0000313" key="1">
    <source>
        <dbReference type="EMBL" id="CAF0793896.1"/>
    </source>
</evidence>
<evidence type="ECO:0000313" key="2">
    <source>
        <dbReference type="EMBL" id="CAF0885839.1"/>
    </source>
</evidence>
<evidence type="ECO:0000313" key="3">
    <source>
        <dbReference type="EMBL" id="CAF4081685.1"/>
    </source>
</evidence>